<dbReference type="AlphaFoldDB" id="A0A074LFI8"/>
<dbReference type="eggNOG" id="COG5547">
    <property type="taxonomic scope" value="Bacteria"/>
</dbReference>
<accession>A0A074LFI8</accession>
<evidence type="ECO:0000313" key="5">
    <source>
        <dbReference type="EMBL" id="URJ51427.1"/>
    </source>
</evidence>
<dbReference type="EMBL" id="JARVWT010000002">
    <property type="protein sequence ID" value="MDH2330707.1"/>
    <property type="molecule type" value="Genomic_DNA"/>
</dbReference>
<keyword evidence="6" id="KW-1185">Reference proteome</keyword>
<dbReference type="Proteomes" id="UP000650605">
    <property type="component" value="Unassembled WGS sequence"/>
</dbReference>
<name>A0A074LFI8_PAEPO</name>
<protein>
    <submittedName>
        <fullName evidence="2">DUF2273 domain-containing protein</fullName>
    </submittedName>
</protein>
<evidence type="ECO:0000313" key="4">
    <source>
        <dbReference type="EMBL" id="ODA07030.1"/>
    </source>
</evidence>
<dbReference type="EMBL" id="JAEHFQ010000002">
    <property type="protein sequence ID" value="MBM0632557.1"/>
    <property type="molecule type" value="Genomic_DNA"/>
</dbReference>
<dbReference type="Proteomes" id="UP001229409">
    <property type="component" value="Unassembled WGS sequence"/>
</dbReference>
<proteinExistence type="predicted"/>
<gene>
    <name evidence="4" type="ORF">A7312_11960</name>
    <name evidence="2" type="ORF">JDW19_05365</name>
    <name evidence="5" type="ORF">MF626_000845</name>
    <name evidence="3" type="ORF">QDS18_07485</name>
</gene>
<keyword evidence="1" id="KW-0812">Transmembrane</keyword>
<keyword evidence="1" id="KW-0472">Membrane</keyword>
<keyword evidence="1" id="KW-1133">Transmembrane helix</keyword>
<evidence type="ECO:0000313" key="3">
    <source>
        <dbReference type="EMBL" id="MDH2330707.1"/>
    </source>
</evidence>
<dbReference type="InterPro" id="IPR018730">
    <property type="entry name" value="DUF2273"/>
</dbReference>
<reference evidence="6" key="1">
    <citation type="submission" date="2016-05" db="EMBL/GenBank/DDBJ databases">
        <title>Whole genome shotgun sequencing of cultured foodborne pathogen.</title>
        <authorList>
            <person name="Zheng J."/>
            <person name="Timme R."/>
            <person name="Allard M."/>
            <person name="Strain E."/>
            <person name="Luo Y."/>
            <person name="Brown E."/>
        </authorList>
    </citation>
    <scope>NUCLEOTIDE SEQUENCE [LARGE SCALE GENOMIC DNA]</scope>
    <source>
        <strain evidence="6">CFSAN034343</strain>
    </source>
</reference>
<dbReference type="Proteomes" id="UP000094974">
    <property type="component" value="Unassembled WGS sequence"/>
</dbReference>
<reference evidence="3" key="5">
    <citation type="submission" date="2023-04" db="EMBL/GenBank/DDBJ databases">
        <title>Uncovering the Secrets of Slow-Growing Bacteria in Tropical Savanna Soil through Cultivation and Genomic Analysis.</title>
        <authorList>
            <person name="Goncalves O.S."/>
            <person name="Santana M.F."/>
        </authorList>
    </citation>
    <scope>NUCLEOTIDE SEQUENCE</scope>
    <source>
        <strain evidence="3">ANTI</strain>
    </source>
</reference>
<evidence type="ECO:0000313" key="2">
    <source>
        <dbReference type="EMBL" id="MBM0632557.1"/>
    </source>
</evidence>
<organism evidence="2 7">
    <name type="scientific">Paenibacillus polymyxa</name>
    <name type="common">Bacillus polymyxa</name>
    <dbReference type="NCBI Taxonomy" id="1406"/>
    <lineage>
        <taxon>Bacteria</taxon>
        <taxon>Bacillati</taxon>
        <taxon>Bacillota</taxon>
        <taxon>Bacilli</taxon>
        <taxon>Bacillales</taxon>
        <taxon>Paenibacillaceae</taxon>
        <taxon>Paenibacillus</taxon>
    </lineage>
</organism>
<reference evidence="4" key="2">
    <citation type="submission" date="2016-05" db="EMBL/GenBank/DDBJ databases">
        <authorList>
            <person name="Zheng J."/>
            <person name="Timme R."/>
            <person name="Allard M."/>
            <person name="Strain E."/>
            <person name="Luo Y."/>
            <person name="Brown E."/>
        </authorList>
    </citation>
    <scope>NUCLEOTIDE SEQUENCE</scope>
    <source>
        <strain evidence="4">CFSAN034343</strain>
    </source>
</reference>
<feature type="transmembrane region" description="Helical" evidence="1">
    <location>
        <begin position="21"/>
        <end position="46"/>
    </location>
</feature>
<reference evidence="5" key="4">
    <citation type="submission" date="2022-11" db="EMBL/GenBank/DDBJ databases">
        <authorList>
            <person name="Vasilchenko N.G."/>
            <person name="Prazdnova E.V."/>
            <person name="Gorovtsov A.V."/>
            <person name="Chistyakov V.A."/>
            <person name="Pak M.L."/>
        </authorList>
    </citation>
    <scope>NUCLEOTIDE SEQUENCE</scope>
    <source>
        <strain evidence="5">R 4.5</strain>
    </source>
</reference>
<evidence type="ECO:0000256" key="1">
    <source>
        <dbReference type="SAM" id="Phobius"/>
    </source>
</evidence>
<dbReference type="Proteomes" id="UP001055784">
    <property type="component" value="Chromosome"/>
</dbReference>
<dbReference type="EMBL" id="LYND01000162">
    <property type="protein sequence ID" value="ODA07030.1"/>
    <property type="molecule type" value="Genomic_DNA"/>
</dbReference>
<evidence type="ECO:0000313" key="6">
    <source>
        <dbReference type="Proteomes" id="UP000094974"/>
    </source>
</evidence>
<evidence type="ECO:0000313" key="7">
    <source>
        <dbReference type="Proteomes" id="UP000650605"/>
    </source>
</evidence>
<dbReference type="Pfam" id="PF10031">
    <property type="entry name" value="DUF2273"/>
    <property type="match status" value="1"/>
</dbReference>
<dbReference type="RefSeq" id="WP_023989248.1">
    <property type="nucleotide sequence ID" value="NZ_ALJV01000148.1"/>
</dbReference>
<dbReference type="EMBL" id="CP097770">
    <property type="protein sequence ID" value="URJ51427.1"/>
    <property type="molecule type" value="Genomic_DNA"/>
</dbReference>
<reference evidence="2" key="3">
    <citation type="submission" date="2020-12" db="EMBL/GenBank/DDBJ databases">
        <title>Paenibacillus polymyxa LMG 27872: a double-edged sword.</title>
        <authorList>
            <person name="Langendries S."/>
            <person name="Garcia Mendez S."/>
            <person name="Beirinckx S."/>
            <person name="Viaene T."/>
            <person name="Baeyen S."/>
            <person name="Goeminne G."/>
            <person name="Willems A."/>
            <person name="Debode J."/>
            <person name="Goormachtig S."/>
        </authorList>
    </citation>
    <scope>NUCLEOTIDE SEQUENCE</scope>
    <source>
        <strain evidence="2">LMG 27872</strain>
    </source>
</reference>
<sequence>MPWKEIWGSYKGRIMGITAGIFFGFIYLWAGFWNMLFFALMVFIGYTLGRRSDSALGSFLPWKEWGDWLSQRWRPFK</sequence>